<dbReference type="AlphaFoldDB" id="A0A0A7EIL3"/>
<evidence type="ECO:0000313" key="2">
    <source>
        <dbReference type="EMBL" id="AIY66469.1"/>
    </source>
</evidence>
<proteinExistence type="predicted"/>
<gene>
    <name evidence="2" type="ORF">OM33_15020</name>
</gene>
<dbReference type="RefSeq" id="WP_040134711.1">
    <property type="nucleotide sequence ID" value="NZ_CP009889.1"/>
</dbReference>
<dbReference type="EMBL" id="CP009889">
    <property type="protein sequence ID" value="AIY66469.1"/>
    <property type="molecule type" value="Genomic_DNA"/>
</dbReference>
<dbReference type="HOGENOM" id="CLU_2119024_0_0_6"/>
<dbReference type="Proteomes" id="UP000030341">
    <property type="component" value="Chromosome 2"/>
</dbReference>
<feature type="signal peptide" evidence="1">
    <location>
        <begin position="1"/>
        <end position="19"/>
    </location>
</feature>
<feature type="chain" id="PRO_5002039148" evidence="1">
    <location>
        <begin position="20"/>
        <end position="114"/>
    </location>
</feature>
<accession>A0A0A7EIL3</accession>
<sequence>MSKYLVFLLTLFCSFFSKADYEVTLECDHQKMASVDPHKHYLVRLADVRVNLMHQTARVNLDKLDSLIFDTLDSINNLGCYSDNLDNLKKLKSHYLQKSPNSHKIVELLTDMGA</sequence>
<protein>
    <submittedName>
        <fullName evidence="2">Uncharacterized protein</fullName>
    </submittedName>
</protein>
<name>A0A0A7EIL3_9GAMM</name>
<organism evidence="2 3">
    <name type="scientific">Pseudoalteromonas piratica</name>
    <dbReference type="NCBI Taxonomy" id="1348114"/>
    <lineage>
        <taxon>Bacteria</taxon>
        <taxon>Pseudomonadati</taxon>
        <taxon>Pseudomonadota</taxon>
        <taxon>Gammaproteobacteria</taxon>
        <taxon>Alteromonadales</taxon>
        <taxon>Pseudoalteromonadaceae</taxon>
        <taxon>Pseudoalteromonas</taxon>
    </lineage>
</organism>
<dbReference type="eggNOG" id="ENOG5033UZU">
    <property type="taxonomic scope" value="Bacteria"/>
</dbReference>
<reference evidence="2 3" key="1">
    <citation type="submission" date="2014-11" db="EMBL/GenBank/DDBJ databases">
        <title>Complete Genome Sequence of Pseudoalteromonas sp. Strain OCN003 Isolated from Kaneohe Bay, Oahu, Hawaii.</title>
        <authorList>
            <person name="Beurmann S."/>
            <person name="Videau P."/>
            <person name="Ushijima B."/>
            <person name="Smith A.M."/>
            <person name="Aeby G.S."/>
            <person name="Callahan S.M."/>
            <person name="Belcaid M."/>
        </authorList>
    </citation>
    <scope>NUCLEOTIDE SEQUENCE [LARGE SCALE GENOMIC DNA]</scope>
    <source>
        <strain evidence="2 3">OCN003</strain>
    </source>
</reference>
<dbReference type="KEGG" id="pseo:OM33_15020"/>
<evidence type="ECO:0000256" key="1">
    <source>
        <dbReference type="SAM" id="SignalP"/>
    </source>
</evidence>
<keyword evidence="1" id="KW-0732">Signal</keyword>
<dbReference type="OrthoDB" id="9830103at2"/>
<dbReference type="STRING" id="1348114.OM33_15020"/>
<keyword evidence="3" id="KW-1185">Reference proteome</keyword>
<evidence type="ECO:0000313" key="3">
    <source>
        <dbReference type="Proteomes" id="UP000030341"/>
    </source>
</evidence>